<name>A0A383CN75_9ZZZZ</name>
<organism evidence="1">
    <name type="scientific">marine metagenome</name>
    <dbReference type="NCBI Taxonomy" id="408172"/>
    <lineage>
        <taxon>unclassified sequences</taxon>
        <taxon>metagenomes</taxon>
        <taxon>ecological metagenomes</taxon>
    </lineage>
</organism>
<protein>
    <recommendedName>
        <fullName evidence="2">Erythromycin biosynthesis sensory transduction protein eryC1</fullName>
    </recommendedName>
</protein>
<evidence type="ECO:0008006" key="2">
    <source>
        <dbReference type="Google" id="ProtNLM"/>
    </source>
</evidence>
<proteinExistence type="predicted"/>
<feature type="non-terminal residue" evidence="1">
    <location>
        <position position="49"/>
    </location>
</feature>
<sequence length="49" mass="5701">MIVPFLDLKAQYQSIKKEIYEIIEKVCGDVAFSNGVYVENFEESFAKYC</sequence>
<dbReference type="InterPro" id="IPR015421">
    <property type="entry name" value="PyrdxlP-dep_Trfase_major"/>
</dbReference>
<reference evidence="1" key="1">
    <citation type="submission" date="2018-05" db="EMBL/GenBank/DDBJ databases">
        <authorList>
            <person name="Lanie J.A."/>
            <person name="Ng W.-L."/>
            <person name="Kazmierczak K.M."/>
            <person name="Andrzejewski T.M."/>
            <person name="Davidsen T.M."/>
            <person name="Wayne K.J."/>
            <person name="Tettelin H."/>
            <person name="Glass J.I."/>
            <person name="Rusch D."/>
            <person name="Podicherti R."/>
            <person name="Tsui H.-C.T."/>
            <person name="Winkler M.E."/>
        </authorList>
    </citation>
    <scope>NUCLEOTIDE SEQUENCE</scope>
</reference>
<dbReference type="AlphaFoldDB" id="A0A383CN75"/>
<dbReference type="Gene3D" id="3.40.640.10">
    <property type="entry name" value="Type I PLP-dependent aspartate aminotransferase-like (Major domain)"/>
    <property type="match status" value="1"/>
</dbReference>
<dbReference type="EMBL" id="UINC01210381">
    <property type="protein sequence ID" value="SVE33817.1"/>
    <property type="molecule type" value="Genomic_DNA"/>
</dbReference>
<gene>
    <name evidence="1" type="ORF">METZ01_LOCUS486671</name>
</gene>
<evidence type="ECO:0000313" key="1">
    <source>
        <dbReference type="EMBL" id="SVE33817.1"/>
    </source>
</evidence>
<accession>A0A383CN75</accession>